<dbReference type="AlphaFoldDB" id="A6IY17"/>
<organism evidence="2 3">
    <name type="scientific">Rattus norvegicus</name>
    <name type="common">Rat</name>
    <dbReference type="NCBI Taxonomy" id="10116"/>
    <lineage>
        <taxon>Eukaryota</taxon>
        <taxon>Metazoa</taxon>
        <taxon>Chordata</taxon>
        <taxon>Craniata</taxon>
        <taxon>Vertebrata</taxon>
        <taxon>Euteleostomi</taxon>
        <taxon>Mammalia</taxon>
        <taxon>Eutheria</taxon>
        <taxon>Euarchontoglires</taxon>
        <taxon>Glires</taxon>
        <taxon>Rodentia</taxon>
        <taxon>Myomorpha</taxon>
        <taxon>Muroidea</taxon>
        <taxon>Muridae</taxon>
        <taxon>Murinae</taxon>
        <taxon>Rattus</taxon>
    </lineage>
</organism>
<sequence length="64" mass="7573">MVFFVLFCFCLFVWVFFVFLFFCFFVFFLLRCSPLIRIPSSPAIRLNHFFPSRSWGPNSGPCAC</sequence>
<reference evidence="3" key="1">
    <citation type="submission" date="2005-09" db="EMBL/GenBank/DDBJ databases">
        <authorList>
            <person name="Mural R.J."/>
            <person name="Li P.W."/>
            <person name="Adams M.D."/>
            <person name="Amanatides P.G."/>
            <person name="Baden-Tillson H."/>
            <person name="Barnstead M."/>
            <person name="Chin S.H."/>
            <person name="Dew I."/>
            <person name="Evans C.A."/>
            <person name="Ferriera S."/>
            <person name="Flanigan M."/>
            <person name="Fosler C."/>
            <person name="Glodek A."/>
            <person name="Gu Z."/>
            <person name="Holt R.A."/>
            <person name="Jennings D."/>
            <person name="Kraft C.L."/>
            <person name="Lu F."/>
            <person name="Nguyen T."/>
            <person name="Nusskern D.R."/>
            <person name="Pfannkoch C.M."/>
            <person name="Sitter C."/>
            <person name="Sutton G.G."/>
            <person name="Venter J.C."/>
            <person name="Wang Z."/>
            <person name="Woodage T."/>
            <person name="Zheng X.H."/>
            <person name="Zhong F."/>
        </authorList>
    </citation>
    <scope>NUCLEOTIDE SEQUENCE [LARGE SCALE GENOMIC DNA]</scope>
    <source>
        <strain>BN</strain>
        <strain evidence="3">Sprague-Dawley</strain>
    </source>
</reference>
<accession>A6IY17</accession>
<keyword evidence="1" id="KW-1133">Transmembrane helix</keyword>
<keyword evidence="1" id="KW-0472">Membrane</keyword>
<evidence type="ECO:0000313" key="2">
    <source>
        <dbReference type="EMBL" id="EDM14798.1"/>
    </source>
</evidence>
<feature type="transmembrane region" description="Helical" evidence="1">
    <location>
        <begin position="6"/>
        <end position="30"/>
    </location>
</feature>
<keyword evidence="1" id="KW-0812">Transmembrane</keyword>
<name>A6IY17_RAT</name>
<dbReference type="EMBL" id="CH473971">
    <property type="protein sequence ID" value="EDM14798.1"/>
    <property type="molecule type" value="Genomic_DNA"/>
</dbReference>
<dbReference type="Proteomes" id="UP000234681">
    <property type="component" value="Chromosome 18"/>
</dbReference>
<gene>
    <name evidence="2" type="ORF">rCG_63669</name>
</gene>
<protein>
    <submittedName>
        <fullName evidence="2">RCG63669</fullName>
    </submittedName>
</protein>
<proteinExistence type="predicted"/>
<evidence type="ECO:0000313" key="3">
    <source>
        <dbReference type="Proteomes" id="UP000234681"/>
    </source>
</evidence>
<evidence type="ECO:0000256" key="1">
    <source>
        <dbReference type="SAM" id="Phobius"/>
    </source>
</evidence>